<dbReference type="OrthoDB" id="5125627at2"/>
<name>A0A444WA79_9FLAO</name>
<dbReference type="PANTHER" id="PTHR37314">
    <property type="entry name" value="SLR0142 PROTEIN"/>
    <property type="match status" value="1"/>
</dbReference>
<evidence type="ECO:0000256" key="1">
    <source>
        <dbReference type="SAM" id="Phobius"/>
    </source>
</evidence>
<evidence type="ECO:0000313" key="2">
    <source>
        <dbReference type="EMBL" id="RYJ42797.1"/>
    </source>
</evidence>
<accession>A0A444WA79</accession>
<feature type="transmembrane region" description="Helical" evidence="1">
    <location>
        <begin position="55"/>
        <end position="73"/>
    </location>
</feature>
<gene>
    <name evidence="2" type="ORF">NU09_1896</name>
</gene>
<reference evidence="2 3" key="1">
    <citation type="submission" date="2014-12" db="EMBL/GenBank/DDBJ databases">
        <title>Genome sequence of Flavobacterium beibuense RSKm HC5.</title>
        <authorList>
            <person name="Kim J.F."/>
            <person name="Song J.Y."/>
            <person name="Kwak M.-J."/>
            <person name="Lee S.-W."/>
        </authorList>
    </citation>
    <scope>NUCLEOTIDE SEQUENCE [LARGE SCALE GENOMIC DNA]</scope>
    <source>
        <strain evidence="2 3">RSKm HC5</strain>
    </source>
</reference>
<keyword evidence="1 2" id="KW-0812">Transmembrane</keyword>
<sequence length="220" mass="23844">MRFHGIHYTTLLLSAVAGYCDTVTFVAGDTIFSAHVTGNFIVFAYQIIKGGDIQAWIKLITFPVFIIAVMCGGRLSEKSDEKRRLLLAEALLLLLAGVLAYVYPESNNKGLKYLYVMIVVFALGLQNAFGKLFPKDTYGPTTVMTGNVAQASLDIRELLINRTVAPVALISIKKQAITITGFLTGCVSGALCAAEFGLKAILAAALPMLLCYLGERRNIE</sequence>
<dbReference type="InterPro" id="IPR010699">
    <property type="entry name" value="DUF1275"/>
</dbReference>
<keyword evidence="1" id="KW-1133">Transmembrane helix</keyword>
<comment type="caution">
    <text evidence="2">The sequence shown here is derived from an EMBL/GenBank/DDBJ whole genome shotgun (WGS) entry which is preliminary data.</text>
</comment>
<evidence type="ECO:0000313" key="3">
    <source>
        <dbReference type="Proteomes" id="UP000289775"/>
    </source>
</evidence>
<feature type="transmembrane region" description="Helical" evidence="1">
    <location>
        <begin position="85"/>
        <end position="104"/>
    </location>
</feature>
<dbReference type="Proteomes" id="UP000289775">
    <property type="component" value="Unassembled WGS sequence"/>
</dbReference>
<feature type="transmembrane region" description="Helical" evidence="1">
    <location>
        <begin position="110"/>
        <end position="129"/>
    </location>
</feature>
<organism evidence="2 3">
    <name type="scientific">Flavobacterium beibuense</name>
    <dbReference type="NCBI Taxonomy" id="657326"/>
    <lineage>
        <taxon>Bacteria</taxon>
        <taxon>Pseudomonadati</taxon>
        <taxon>Bacteroidota</taxon>
        <taxon>Flavobacteriia</taxon>
        <taxon>Flavobacteriales</taxon>
        <taxon>Flavobacteriaceae</taxon>
        <taxon>Flavobacterium</taxon>
    </lineage>
</organism>
<dbReference type="PANTHER" id="PTHR37314:SF5">
    <property type="entry name" value="SLR0142 PROTEIN"/>
    <property type="match status" value="1"/>
</dbReference>
<dbReference type="EMBL" id="JUIW01000006">
    <property type="protein sequence ID" value="RYJ42797.1"/>
    <property type="molecule type" value="Genomic_DNA"/>
</dbReference>
<keyword evidence="1" id="KW-0472">Membrane</keyword>
<dbReference type="RefSeq" id="WP_129751029.1">
    <property type="nucleotide sequence ID" value="NZ_JUIW01000006.1"/>
</dbReference>
<dbReference type="AlphaFoldDB" id="A0A444WA79"/>
<proteinExistence type="predicted"/>
<keyword evidence="3" id="KW-1185">Reference proteome</keyword>
<dbReference type="Pfam" id="PF06912">
    <property type="entry name" value="DUF1275"/>
    <property type="match status" value="1"/>
</dbReference>
<protein>
    <submittedName>
        <fullName evidence="2">Permease transmembrane protein</fullName>
    </submittedName>
</protein>